<dbReference type="InterPro" id="IPR032675">
    <property type="entry name" value="LRR_dom_sf"/>
</dbReference>
<dbReference type="OrthoDB" id="10666053at2759"/>
<comment type="caution">
    <text evidence="1">The sequence shown here is derived from an EMBL/GenBank/DDBJ whole genome shotgun (WGS) entry which is preliminary data.</text>
</comment>
<keyword evidence="2" id="KW-1185">Reference proteome</keyword>
<protein>
    <submittedName>
        <fullName evidence="1">Uncharacterized protein</fullName>
    </submittedName>
</protein>
<dbReference type="EMBL" id="JAAAHW010009564">
    <property type="protein sequence ID" value="KAF9938981.1"/>
    <property type="molecule type" value="Genomic_DNA"/>
</dbReference>
<dbReference type="Proteomes" id="UP000749646">
    <property type="component" value="Unassembled WGS sequence"/>
</dbReference>
<accession>A0A9P6IQB8</accession>
<dbReference type="Gene3D" id="3.80.10.10">
    <property type="entry name" value="Ribonuclease Inhibitor"/>
    <property type="match status" value="1"/>
</dbReference>
<dbReference type="AlphaFoldDB" id="A0A9P6IQB8"/>
<reference evidence="1" key="1">
    <citation type="journal article" date="2020" name="Fungal Divers.">
        <title>Resolving the Mortierellaceae phylogeny through synthesis of multi-gene phylogenetics and phylogenomics.</title>
        <authorList>
            <person name="Vandepol N."/>
            <person name="Liber J."/>
            <person name="Desiro A."/>
            <person name="Na H."/>
            <person name="Kennedy M."/>
            <person name="Barry K."/>
            <person name="Grigoriev I.V."/>
            <person name="Miller A.N."/>
            <person name="O'Donnell K."/>
            <person name="Stajich J.E."/>
            <person name="Bonito G."/>
        </authorList>
    </citation>
    <scope>NUCLEOTIDE SEQUENCE</scope>
    <source>
        <strain evidence="1">MES-2147</strain>
    </source>
</reference>
<evidence type="ECO:0000313" key="2">
    <source>
        <dbReference type="Proteomes" id="UP000749646"/>
    </source>
</evidence>
<organism evidence="1 2">
    <name type="scientific">Modicella reniformis</name>
    <dbReference type="NCBI Taxonomy" id="1440133"/>
    <lineage>
        <taxon>Eukaryota</taxon>
        <taxon>Fungi</taxon>
        <taxon>Fungi incertae sedis</taxon>
        <taxon>Mucoromycota</taxon>
        <taxon>Mortierellomycotina</taxon>
        <taxon>Mortierellomycetes</taxon>
        <taxon>Mortierellales</taxon>
        <taxon>Mortierellaceae</taxon>
        <taxon>Modicella</taxon>
    </lineage>
</organism>
<proteinExistence type="predicted"/>
<evidence type="ECO:0000313" key="1">
    <source>
        <dbReference type="EMBL" id="KAF9938981.1"/>
    </source>
</evidence>
<sequence length="186" mass="21356">MFHLKIDKKDIDTFWQLCTHLAHLERLEIIKSSTPQQDNLSMKFPSIKELRMSSTNGFHIHIHILDLIQRCPNLTSFKYFGGEERLDHMTEDAILRIIGGMQRINVFEIYRPLDSFGSNAIELLRPHFSNIRVHLRHLEDRETSAMAQEILTSCPLLELLTAPPIEASVVTEGKHETSGVVVSSRL</sequence>
<gene>
    <name evidence="1" type="ORF">BGZ65_011777</name>
</gene>
<name>A0A9P6IQB8_9FUNG</name>